<dbReference type="Proteomes" id="UP000178853">
    <property type="component" value="Unassembled WGS sequence"/>
</dbReference>
<dbReference type="InterPro" id="IPR015424">
    <property type="entry name" value="PyrdxlP-dep_Trfase"/>
</dbReference>
<dbReference type="GO" id="GO:0008453">
    <property type="term" value="F:alanine-glyoxylate transaminase activity"/>
    <property type="evidence" value="ECO:0007669"/>
    <property type="project" value="TreeGrafter"/>
</dbReference>
<proteinExistence type="predicted"/>
<name>A0A1F7HXC5_9BACT</name>
<feature type="domain" description="Aminotransferase class V" evidence="3">
    <location>
        <begin position="11"/>
        <end position="253"/>
    </location>
</feature>
<dbReference type="Pfam" id="PF00266">
    <property type="entry name" value="Aminotran_5"/>
    <property type="match status" value="1"/>
</dbReference>
<dbReference type="AlphaFoldDB" id="A0A1F7HXC5"/>
<evidence type="ECO:0000313" key="5">
    <source>
        <dbReference type="Proteomes" id="UP000178853"/>
    </source>
</evidence>
<comment type="cofactor">
    <cofactor evidence="1">
        <name>pyridoxal 5'-phosphate</name>
        <dbReference type="ChEBI" id="CHEBI:597326"/>
    </cofactor>
</comment>
<evidence type="ECO:0000256" key="2">
    <source>
        <dbReference type="ARBA" id="ARBA00022898"/>
    </source>
</evidence>
<evidence type="ECO:0000256" key="1">
    <source>
        <dbReference type="ARBA" id="ARBA00001933"/>
    </source>
</evidence>
<dbReference type="InterPro" id="IPR015421">
    <property type="entry name" value="PyrdxlP-dep_Trfase_major"/>
</dbReference>
<dbReference type="SUPFAM" id="SSF53383">
    <property type="entry name" value="PLP-dependent transferases"/>
    <property type="match status" value="1"/>
</dbReference>
<dbReference type="GO" id="GO:0019265">
    <property type="term" value="P:glycine biosynthetic process, by transamination of glyoxylate"/>
    <property type="evidence" value="ECO:0007669"/>
    <property type="project" value="TreeGrafter"/>
</dbReference>
<organism evidence="4 5">
    <name type="scientific">Candidatus Roizmanbacteria bacterium RIFCSPHIGHO2_12_FULL_39_8</name>
    <dbReference type="NCBI Taxonomy" id="1802050"/>
    <lineage>
        <taxon>Bacteria</taxon>
        <taxon>Candidatus Roizmaniibacteriota</taxon>
    </lineage>
</organism>
<dbReference type="InterPro" id="IPR000192">
    <property type="entry name" value="Aminotrans_V_dom"/>
</dbReference>
<dbReference type="PANTHER" id="PTHR21152:SF40">
    <property type="entry name" value="ALANINE--GLYOXYLATE AMINOTRANSFERASE"/>
    <property type="match status" value="1"/>
</dbReference>
<dbReference type="EMBL" id="MGAA01000053">
    <property type="protein sequence ID" value="OGK35780.1"/>
    <property type="molecule type" value="Genomic_DNA"/>
</dbReference>
<evidence type="ECO:0000259" key="3">
    <source>
        <dbReference type="Pfam" id="PF00266"/>
    </source>
</evidence>
<feature type="non-terminal residue" evidence="4">
    <location>
        <position position="267"/>
    </location>
</feature>
<protein>
    <submittedName>
        <fullName evidence="4">Phosphoserine aminotransferase</fullName>
    </submittedName>
</protein>
<evidence type="ECO:0000313" key="4">
    <source>
        <dbReference type="EMBL" id="OGK35780.1"/>
    </source>
</evidence>
<reference evidence="4 5" key="1">
    <citation type="journal article" date="2016" name="Nat. Commun.">
        <title>Thousands of microbial genomes shed light on interconnected biogeochemical processes in an aquifer system.</title>
        <authorList>
            <person name="Anantharaman K."/>
            <person name="Brown C.T."/>
            <person name="Hug L.A."/>
            <person name="Sharon I."/>
            <person name="Castelle C.J."/>
            <person name="Probst A.J."/>
            <person name="Thomas B.C."/>
            <person name="Singh A."/>
            <person name="Wilkins M.J."/>
            <person name="Karaoz U."/>
            <person name="Brodie E.L."/>
            <person name="Williams K.H."/>
            <person name="Hubbard S.S."/>
            <person name="Banfield J.F."/>
        </authorList>
    </citation>
    <scope>NUCLEOTIDE SEQUENCE [LARGE SCALE GENOMIC DNA]</scope>
</reference>
<keyword evidence="2" id="KW-0663">Pyridoxal phosphate</keyword>
<sequence>MKKIYFTCGPTQLYSTVQKHLDEALIHDIPSISHRGAQFQEIFQKTVENLKRLLAIPKQHHIFFLSSSLESMERIIENCVETNSFHFVDGSFSRKFYQMAIEVKRKPEKVEVREGEGFDLRSIRMPKKTELIAITHNETSTGVSIPLQDIETLRKIYPKVLIAVDIVSSAPYVNLDFSQVDIAFFSVQKGFGLPAGMGVLIANERAMEKARFLKKKGVNIGSYHSFSSLLEKAENYQTPETPNVLGMYLLQKVTNDMLIYRSSSRAK</sequence>
<gene>
    <name evidence="4" type="ORF">A3F60_01360</name>
</gene>
<keyword evidence="4" id="KW-0808">Transferase</keyword>
<dbReference type="Gene3D" id="3.40.640.10">
    <property type="entry name" value="Type I PLP-dependent aspartate aminotransferase-like (Major domain)"/>
    <property type="match status" value="1"/>
</dbReference>
<accession>A0A1F7HXC5</accession>
<keyword evidence="4" id="KW-0032">Aminotransferase</keyword>
<dbReference type="PANTHER" id="PTHR21152">
    <property type="entry name" value="AMINOTRANSFERASE CLASS V"/>
    <property type="match status" value="1"/>
</dbReference>
<comment type="caution">
    <text evidence="4">The sequence shown here is derived from an EMBL/GenBank/DDBJ whole genome shotgun (WGS) entry which is preliminary data.</text>
</comment>
<dbReference type="GO" id="GO:0004760">
    <property type="term" value="F:L-serine-pyruvate transaminase activity"/>
    <property type="evidence" value="ECO:0007669"/>
    <property type="project" value="TreeGrafter"/>
</dbReference>